<dbReference type="PANTHER" id="PTHR42872">
    <property type="entry name" value="PROTEIN-GLUTAMATE METHYLESTERASE/PROTEIN-GLUTAMINE GLUTAMINASE"/>
    <property type="match status" value="1"/>
</dbReference>
<comment type="PTM">
    <text evidence="6">Phosphorylated by CheA. Phosphorylation of the N-terminal regulatory domain activates the methylesterase activity.</text>
</comment>
<dbReference type="AlphaFoldDB" id="A0A7C2I3G8"/>
<evidence type="ECO:0000256" key="7">
    <source>
        <dbReference type="PROSITE-ProRule" id="PRU00050"/>
    </source>
</evidence>
<comment type="caution">
    <text evidence="11">The sequence shown here is derived from an EMBL/GenBank/DDBJ whole genome shotgun (WGS) entry which is preliminary data.</text>
</comment>
<feature type="active site" evidence="6 7">
    <location>
        <position position="291"/>
    </location>
</feature>
<evidence type="ECO:0000259" key="10">
    <source>
        <dbReference type="PROSITE" id="PS50122"/>
    </source>
</evidence>
<dbReference type="Pfam" id="PF01339">
    <property type="entry name" value="CheB_methylest"/>
    <property type="match status" value="1"/>
</dbReference>
<accession>A0A7C2I3G8</accession>
<dbReference type="PANTHER" id="PTHR42872:SF6">
    <property type="entry name" value="PROTEIN-GLUTAMATE METHYLESTERASE_PROTEIN-GLUTAMINE GLUTAMINASE"/>
    <property type="match status" value="1"/>
</dbReference>
<feature type="active site" evidence="6 7">
    <location>
        <position position="195"/>
    </location>
</feature>
<dbReference type="PROSITE" id="PS50122">
    <property type="entry name" value="CHEB"/>
    <property type="match status" value="1"/>
</dbReference>
<keyword evidence="6 8" id="KW-0597">Phosphoprotein</keyword>
<dbReference type="InterPro" id="IPR035909">
    <property type="entry name" value="CheB_C"/>
</dbReference>
<comment type="domain">
    <text evidence="6">Contains a C-terminal catalytic domain, and an N-terminal region which modulates catalytic activity.</text>
</comment>
<comment type="function">
    <text evidence="6">Involved in chemotaxis. Part of a chemotaxis signal transduction system that modulates chemotaxis in response to various stimuli. Catalyzes the demethylation of specific methylglutamate residues introduced into the chemoreceptors (methyl-accepting chemotaxis proteins or MCP) by CheR. Also mediates the irreversible deamidation of specific glutamine residues to glutamic acid.</text>
</comment>
<sequence length="360" mass="38358">MKKIKVLVVDDSALVRDILSLGLSKDPEIEVVGVASDPYVARDKIIKLKPDVLTLDIEMPRMDGVEFLRRLMPQHPLPVVVVSALTKKGGALTLAALEAGAVDVVTKPSMDIARGLNAMLGELRAKVKIAAATNVSAWKVNRQSPPEPVKVNSKALAESTDKVIAIGASTGGTEAIRRILRTFPPTMPGIVIVQHMPPGFTKQFAANLNEICAMEVTEAKTGDRVLSGRVLIAPGDRHMRVRRSGGIYLVECEPGEKVCGHCPSVEVLFQSVAKHVGPNAIGVMLTGMGNDGADGMLAMRQAGARTIAQDEATSVVFGMPKAAYERGGVEYLLPLNAIPEAISALLAGKDFEGNRRVQVH</sequence>
<dbReference type="CDD" id="cd17541">
    <property type="entry name" value="REC_CheB-like"/>
    <property type="match status" value="1"/>
</dbReference>
<name>A0A7C2I3G8_9THEO</name>
<dbReference type="EC" id="3.5.1.44" evidence="6"/>
<evidence type="ECO:0000259" key="9">
    <source>
        <dbReference type="PROSITE" id="PS50110"/>
    </source>
</evidence>
<feature type="active site" evidence="6 7">
    <location>
        <position position="169"/>
    </location>
</feature>
<comment type="catalytic activity">
    <reaction evidence="6">
        <text>L-glutaminyl-[protein] + H2O = L-glutamyl-[protein] + NH4(+)</text>
        <dbReference type="Rhea" id="RHEA:16441"/>
        <dbReference type="Rhea" id="RHEA-COMP:10207"/>
        <dbReference type="Rhea" id="RHEA-COMP:10208"/>
        <dbReference type="ChEBI" id="CHEBI:15377"/>
        <dbReference type="ChEBI" id="CHEBI:28938"/>
        <dbReference type="ChEBI" id="CHEBI:29973"/>
        <dbReference type="ChEBI" id="CHEBI:30011"/>
        <dbReference type="EC" id="3.5.1.44"/>
    </reaction>
</comment>
<feature type="domain" description="Response regulatory" evidence="9">
    <location>
        <begin position="5"/>
        <end position="122"/>
    </location>
</feature>
<dbReference type="EMBL" id="DSMU01000329">
    <property type="protein sequence ID" value="HEL66056.1"/>
    <property type="molecule type" value="Genomic_DNA"/>
</dbReference>
<dbReference type="NCBIfam" id="NF009206">
    <property type="entry name" value="PRK12555.1"/>
    <property type="match status" value="1"/>
</dbReference>
<dbReference type="GO" id="GO:0006935">
    <property type="term" value="P:chemotaxis"/>
    <property type="evidence" value="ECO:0007669"/>
    <property type="project" value="UniProtKB-UniRule"/>
</dbReference>
<dbReference type="InterPro" id="IPR001789">
    <property type="entry name" value="Sig_transdc_resp-reg_receiver"/>
</dbReference>
<comment type="function">
    <text evidence="4">May play the central regulatory role in sporulation. It may be an element of the effector pathway responsible for the activation of sporulation genes in response to nutritional stress. Spo0A may act in concert with spo0H (a sigma factor) to control the expression of some genes that are critical to the sporulation process.</text>
</comment>
<evidence type="ECO:0000256" key="4">
    <source>
        <dbReference type="ARBA" id="ARBA00024867"/>
    </source>
</evidence>
<dbReference type="InterPro" id="IPR000673">
    <property type="entry name" value="Sig_transdc_resp-reg_Me-estase"/>
</dbReference>
<feature type="domain" description="CheB-type methylesterase" evidence="10">
    <location>
        <begin position="157"/>
        <end position="349"/>
    </location>
</feature>
<feature type="modified residue" description="4-aspartylphosphate" evidence="6 8">
    <location>
        <position position="56"/>
    </location>
</feature>
<comment type="similarity">
    <text evidence="6">Belongs to the CheB family.</text>
</comment>
<dbReference type="NCBIfam" id="NF001965">
    <property type="entry name" value="PRK00742.1"/>
    <property type="match status" value="1"/>
</dbReference>
<keyword evidence="3 6" id="KW-0378">Hydrolase</keyword>
<dbReference type="GO" id="GO:0000156">
    <property type="term" value="F:phosphorelay response regulator activity"/>
    <property type="evidence" value="ECO:0007669"/>
    <property type="project" value="InterPro"/>
</dbReference>
<protein>
    <recommendedName>
        <fullName evidence="6">Protein-glutamate methylesterase/protein-glutamine glutaminase</fullName>
        <ecNumber evidence="6">3.1.1.61</ecNumber>
        <ecNumber evidence="6">3.5.1.44</ecNumber>
    </recommendedName>
</protein>
<dbReference type="GO" id="GO:0050568">
    <property type="term" value="F:protein-glutamine glutaminase activity"/>
    <property type="evidence" value="ECO:0007669"/>
    <property type="project" value="UniProtKB-UniRule"/>
</dbReference>
<comment type="catalytic activity">
    <reaction evidence="5 6">
        <text>[protein]-L-glutamate 5-O-methyl ester + H2O = L-glutamyl-[protein] + methanol + H(+)</text>
        <dbReference type="Rhea" id="RHEA:23236"/>
        <dbReference type="Rhea" id="RHEA-COMP:10208"/>
        <dbReference type="Rhea" id="RHEA-COMP:10311"/>
        <dbReference type="ChEBI" id="CHEBI:15377"/>
        <dbReference type="ChEBI" id="CHEBI:15378"/>
        <dbReference type="ChEBI" id="CHEBI:17790"/>
        <dbReference type="ChEBI" id="CHEBI:29973"/>
        <dbReference type="ChEBI" id="CHEBI:82795"/>
        <dbReference type="EC" id="3.1.1.61"/>
    </reaction>
</comment>
<evidence type="ECO:0000256" key="2">
    <source>
        <dbReference type="ARBA" id="ARBA00022500"/>
    </source>
</evidence>
<evidence type="ECO:0000256" key="5">
    <source>
        <dbReference type="ARBA" id="ARBA00048267"/>
    </source>
</evidence>
<dbReference type="PIRSF" id="PIRSF000876">
    <property type="entry name" value="RR_chemtxs_CheB"/>
    <property type="match status" value="1"/>
</dbReference>
<dbReference type="PROSITE" id="PS50110">
    <property type="entry name" value="RESPONSE_REGULATORY"/>
    <property type="match status" value="1"/>
</dbReference>
<evidence type="ECO:0000256" key="8">
    <source>
        <dbReference type="PROSITE-ProRule" id="PRU00169"/>
    </source>
</evidence>
<dbReference type="SMART" id="SM00448">
    <property type="entry name" value="REC"/>
    <property type="match status" value="1"/>
</dbReference>
<dbReference type="Pfam" id="PF00072">
    <property type="entry name" value="Response_reg"/>
    <property type="match status" value="1"/>
</dbReference>
<dbReference type="CDD" id="cd16432">
    <property type="entry name" value="CheB_Rec"/>
    <property type="match status" value="1"/>
</dbReference>
<evidence type="ECO:0000256" key="1">
    <source>
        <dbReference type="ARBA" id="ARBA00022490"/>
    </source>
</evidence>
<gene>
    <name evidence="6" type="primary">cheB</name>
    <name evidence="11" type="ORF">ENQ34_05190</name>
</gene>
<dbReference type="EC" id="3.1.1.61" evidence="6"/>
<dbReference type="GO" id="GO:0008984">
    <property type="term" value="F:protein-glutamate methylesterase activity"/>
    <property type="evidence" value="ECO:0007669"/>
    <property type="project" value="UniProtKB-UniRule"/>
</dbReference>
<organism evidence="11">
    <name type="scientific">Ammonifex degensii</name>
    <dbReference type="NCBI Taxonomy" id="42838"/>
    <lineage>
        <taxon>Bacteria</taxon>
        <taxon>Bacillati</taxon>
        <taxon>Bacillota</taxon>
        <taxon>Clostridia</taxon>
        <taxon>Thermoanaerobacterales</taxon>
        <taxon>Thermoanaerobacteraceae</taxon>
        <taxon>Ammonifex</taxon>
    </lineage>
</organism>
<keyword evidence="2 6" id="KW-0145">Chemotaxis</keyword>
<dbReference type="SUPFAM" id="SSF52738">
    <property type="entry name" value="Methylesterase CheB, C-terminal domain"/>
    <property type="match status" value="1"/>
</dbReference>
<dbReference type="HAMAP" id="MF_00099">
    <property type="entry name" value="CheB_chemtxs"/>
    <property type="match status" value="1"/>
</dbReference>
<evidence type="ECO:0000256" key="3">
    <source>
        <dbReference type="ARBA" id="ARBA00022801"/>
    </source>
</evidence>
<dbReference type="InterPro" id="IPR008248">
    <property type="entry name" value="CheB-like"/>
</dbReference>
<dbReference type="InterPro" id="IPR011006">
    <property type="entry name" value="CheY-like_superfamily"/>
</dbReference>
<reference evidence="11" key="1">
    <citation type="journal article" date="2020" name="mSystems">
        <title>Genome- and Community-Level Interaction Insights into Carbon Utilization and Element Cycling Functions of Hydrothermarchaeota in Hydrothermal Sediment.</title>
        <authorList>
            <person name="Zhou Z."/>
            <person name="Liu Y."/>
            <person name="Xu W."/>
            <person name="Pan J."/>
            <person name="Luo Z.H."/>
            <person name="Li M."/>
        </authorList>
    </citation>
    <scope>NUCLEOTIDE SEQUENCE [LARGE SCALE GENOMIC DNA]</scope>
    <source>
        <strain evidence="11">SpSt-300</strain>
    </source>
</reference>
<evidence type="ECO:0000313" key="11">
    <source>
        <dbReference type="EMBL" id="HEL66056.1"/>
    </source>
</evidence>
<dbReference type="Gene3D" id="3.40.50.2300">
    <property type="match status" value="1"/>
</dbReference>
<dbReference type="Gene3D" id="3.40.50.180">
    <property type="entry name" value="Methylesterase CheB, C-terminal domain"/>
    <property type="match status" value="1"/>
</dbReference>
<dbReference type="SUPFAM" id="SSF52172">
    <property type="entry name" value="CheY-like"/>
    <property type="match status" value="1"/>
</dbReference>
<proteinExistence type="inferred from homology"/>
<evidence type="ECO:0000256" key="6">
    <source>
        <dbReference type="HAMAP-Rule" id="MF_00099"/>
    </source>
</evidence>
<dbReference type="GO" id="GO:0005737">
    <property type="term" value="C:cytoplasm"/>
    <property type="evidence" value="ECO:0007669"/>
    <property type="project" value="UniProtKB-SubCell"/>
</dbReference>
<keyword evidence="1 6" id="KW-0963">Cytoplasm</keyword>
<comment type="subcellular location">
    <subcellularLocation>
        <location evidence="6">Cytoplasm</location>
    </subcellularLocation>
</comment>